<comment type="caution">
    <text evidence="1">The sequence shown here is derived from an EMBL/GenBank/DDBJ whole genome shotgun (WGS) entry which is preliminary data.</text>
</comment>
<evidence type="ECO:0000313" key="1">
    <source>
        <dbReference type="EMBL" id="KAI3941870.1"/>
    </source>
</evidence>
<dbReference type="AlphaFoldDB" id="A0AAD4T7W1"/>
<dbReference type="Proteomes" id="UP001202328">
    <property type="component" value="Unassembled WGS sequence"/>
</dbReference>
<protein>
    <submittedName>
        <fullName evidence="1">Uncharacterized protein</fullName>
    </submittedName>
</protein>
<name>A0AAD4T7W1_9MAGN</name>
<organism evidence="1 2">
    <name type="scientific">Papaver atlanticum</name>
    <dbReference type="NCBI Taxonomy" id="357466"/>
    <lineage>
        <taxon>Eukaryota</taxon>
        <taxon>Viridiplantae</taxon>
        <taxon>Streptophyta</taxon>
        <taxon>Embryophyta</taxon>
        <taxon>Tracheophyta</taxon>
        <taxon>Spermatophyta</taxon>
        <taxon>Magnoliopsida</taxon>
        <taxon>Ranunculales</taxon>
        <taxon>Papaveraceae</taxon>
        <taxon>Papaveroideae</taxon>
        <taxon>Papaver</taxon>
    </lineage>
</organism>
<sequence length="172" mass="19240">MSLSSTGAVYKIPNSFFSTLIRFFSMDLPPYMSVMIKKNLDEKMRQSRPITNGFRMKLITRSASVRLCINISRDGNQNGKNFFIEDGNLELCNSIRKLQTIGQPAFGKVPRVLPVPATSTTTTTASIFVDAAITDWLHSYFARKLGNTFGALQSYCGKIFLGTCCDDRRCPE</sequence>
<gene>
    <name evidence="1" type="ORF">MKW98_009080</name>
</gene>
<accession>A0AAD4T7W1</accession>
<dbReference type="EMBL" id="JAJJMB010004763">
    <property type="protein sequence ID" value="KAI3941870.1"/>
    <property type="molecule type" value="Genomic_DNA"/>
</dbReference>
<keyword evidence="2" id="KW-1185">Reference proteome</keyword>
<reference evidence="1" key="1">
    <citation type="submission" date="2022-04" db="EMBL/GenBank/DDBJ databases">
        <title>A functionally conserved STORR gene fusion in Papaver species that diverged 16.8 million years ago.</title>
        <authorList>
            <person name="Catania T."/>
        </authorList>
    </citation>
    <scope>NUCLEOTIDE SEQUENCE</scope>
    <source>
        <strain evidence="1">S-188037</strain>
    </source>
</reference>
<evidence type="ECO:0000313" key="2">
    <source>
        <dbReference type="Proteomes" id="UP001202328"/>
    </source>
</evidence>
<proteinExistence type="predicted"/>